<dbReference type="InParanoid" id="A0A061DUY0"/>
<organism evidence="2 3">
    <name type="scientific">Theobroma cacao</name>
    <name type="common">Cacao</name>
    <name type="synonym">Cocoa</name>
    <dbReference type="NCBI Taxonomy" id="3641"/>
    <lineage>
        <taxon>Eukaryota</taxon>
        <taxon>Viridiplantae</taxon>
        <taxon>Streptophyta</taxon>
        <taxon>Embryophyta</taxon>
        <taxon>Tracheophyta</taxon>
        <taxon>Spermatophyta</taxon>
        <taxon>Magnoliopsida</taxon>
        <taxon>eudicotyledons</taxon>
        <taxon>Gunneridae</taxon>
        <taxon>Pentapetalae</taxon>
        <taxon>rosids</taxon>
        <taxon>malvids</taxon>
        <taxon>Malvales</taxon>
        <taxon>Malvaceae</taxon>
        <taxon>Byttnerioideae</taxon>
        <taxon>Theobroma</taxon>
    </lineage>
</organism>
<keyword evidence="1" id="KW-0812">Transmembrane</keyword>
<feature type="transmembrane region" description="Helical" evidence="1">
    <location>
        <begin position="158"/>
        <end position="186"/>
    </location>
</feature>
<evidence type="ECO:0000313" key="3">
    <source>
        <dbReference type="Proteomes" id="UP000026915"/>
    </source>
</evidence>
<keyword evidence="3" id="KW-1185">Reference proteome</keyword>
<protein>
    <submittedName>
        <fullName evidence="2">Uncharacterized protein</fullName>
    </submittedName>
</protein>
<accession>A0A061DUY0</accession>
<name>A0A061DUY0_THECC</name>
<dbReference type="Gramene" id="EOX96530">
    <property type="protein sequence ID" value="EOX96530"/>
    <property type="gene ID" value="TCM_005767"/>
</dbReference>
<sequence>MTWVTMGSTISVKFVAALPWFLPTLYFPLVTDSPRISSIAGVFNQIINTQINLRPFGMHPPSNAHFSKLKHLAAVPTLTLEHHVASCNPNRQSRSGKPKLYLSRSLSKSREGTPWITKRGLRPEIPCLPSRNTPSKKPLIVPSLIWQGKRWSVSRISFSVISVICFDWEAVCLLVLLLVMAMTVVFDYPWVPRLGEGGVKTGLMMMNSD</sequence>
<reference evidence="2 3" key="1">
    <citation type="journal article" date="2013" name="Genome Biol.">
        <title>The genome sequence of the most widely cultivated cacao type and its use to identify candidate genes regulating pod color.</title>
        <authorList>
            <person name="Motamayor J.C."/>
            <person name="Mockaitis K."/>
            <person name="Schmutz J."/>
            <person name="Haiminen N."/>
            <person name="Iii D.L."/>
            <person name="Cornejo O."/>
            <person name="Findley S.D."/>
            <person name="Zheng P."/>
            <person name="Utro F."/>
            <person name="Royaert S."/>
            <person name="Saski C."/>
            <person name="Jenkins J."/>
            <person name="Podicheti R."/>
            <person name="Zhao M."/>
            <person name="Scheffler B.E."/>
            <person name="Stack J.C."/>
            <person name="Feltus F.A."/>
            <person name="Mustiga G.M."/>
            <person name="Amores F."/>
            <person name="Phillips W."/>
            <person name="Marelli J.P."/>
            <person name="May G.D."/>
            <person name="Shapiro H."/>
            <person name="Ma J."/>
            <person name="Bustamante C.D."/>
            <person name="Schnell R.J."/>
            <person name="Main D."/>
            <person name="Gilbert D."/>
            <person name="Parida L."/>
            <person name="Kuhn D.N."/>
        </authorList>
    </citation>
    <scope>NUCLEOTIDE SEQUENCE [LARGE SCALE GENOMIC DNA]</scope>
    <source>
        <strain evidence="3">cv. Matina 1-6</strain>
    </source>
</reference>
<dbReference type="EMBL" id="CM001879">
    <property type="protein sequence ID" value="EOX96530.1"/>
    <property type="molecule type" value="Genomic_DNA"/>
</dbReference>
<proteinExistence type="predicted"/>
<keyword evidence="1" id="KW-1133">Transmembrane helix</keyword>
<keyword evidence="1" id="KW-0472">Membrane</keyword>
<dbReference type="Proteomes" id="UP000026915">
    <property type="component" value="Chromosome 1"/>
</dbReference>
<evidence type="ECO:0000256" key="1">
    <source>
        <dbReference type="SAM" id="Phobius"/>
    </source>
</evidence>
<evidence type="ECO:0000313" key="2">
    <source>
        <dbReference type="EMBL" id="EOX96530.1"/>
    </source>
</evidence>
<dbReference type="HOGENOM" id="CLU_1317457_0_0_1"/>
<dbReference type="AlphaFoldDB" id="A0A061DUY0"/>
<gene>
    <name evidence="2" type="ORF">TCM_005767</name>
</gene>